<reference evidence="1" key="1">
    <citation type="journal article" date="2015" name="Nature">
        <title>Complex archaea that bridge the gap between prokaryotes and eukaryotes.</title>
        <authorList>
            <person name="Spang A."/>
            <person name="Saw J.H."/>
            <person name="Jorgensen S.L."/>
            <person name="Zaremba-Niedzwiedzka K."/>
            <person name="Martijn J."/>
            <person name="Lind A.E."/>
            <person name="van Eijk R."/>
            <person name="Schleper C."/>
            <person name="Guy L."/>
            <person name="Ettema T.J."/>
        </authorList>
    </citation>
    <scope>NUCLEOTIDE SEQUENCE</scope>
</reference>
<dbReference type="AlphaFoldDB" id="A0A0F9Q2Q5"/>
<name>A0A0F9Q2Q5_9ZZZZ</name>
<sequence>MFCAYIQSIAEKGDLECTIQPWRKEKSLQQLRYLHGVVFVLCSQASGYTVNEVKGLLKREFLTEYVTSKTTGKEIPIVKSLADLTMAEMKQFIDDVIILAAKQWRCVIPDSEDVKA</sequence>
<dbReference type="Gene3D" id="1.10.3790.10">
    <property type="entry name" value="NinB"/>
    <property type="match status" value="1"/>
</dbReference>
<dbReference type="InterPro" id="IPR036619">
    <property type="entry name" value="NinB_sf"/>
</dbReference>
<dbReference type="EMBL" id="LAZR01004557">
    <property type="protein sequence ID" value="KKN07546.1"/>
    <property type="molecule type" value="Genomic_DNA"/>
</dbReference>
<accession>A0A0F9Q2Q5</accession>
<proteinExistence type="predicted"/>
<evidence type="ECO:0000313" key="1">
    <source>
        <dbReference type="EMBL" id="KKN07546.1"/>
    </source>
</evidence>
<protein>
    <submittedName>
        <fullName evidence="1">Uncharacterized protein</fullName>
    </submittedName>
</protein>
<organism evidence="1">
    <name type="scientific">marine sediment metagenome</name>
    <dbReference type="NCBI Taxonomy" id="412755"/>
    <lineage>
        <taxon>unclassified sequences</taxon>
        <taxon>metagenomes</taxon>
        <taxon>ecological metagenomes</taxon>
    </lineage>
</organism>
<comment type="caution">
    <text evidence="1">The sequence shown here is derived from an EMBL/GenBank/DDBJ whole genome shotgun (WGS) entry which is preliminary data.</text>
</comment>
<gene>
    <name evidence="1" type="ORF">LCGC14_1065670</name>
</gene>